<comment type="caution">
    <text evidence="1">The sequence shown here is derived from an EMBL/GenBank/DDBJ whole genome shotgun (WGS) entry which is preliminary data.</text>
</comment>
<evidence type="ECO:0000313" key="2">
    <source>
        <dbReference type="Proteomes" id="UP000260773"/>
    </source>
</evidence>
<accession>A0A3E2TT13</accession>
<name>A0A3E2TT13_9FIRM</name>
<dbReference type="InterPro" id="IPR036291">
    <property type="entry name" value="NAD(P)-bd_dom_sf"/>
</dbReference>
<dbReference type="Gene3D" id="3.40.50.720">
    <property type="entry name" value="NAD(P)-binding Rossmann-like Domain"/>
    <property type="match status" value="1"/>
</dbReference>
<organism evidence="1 2">
    <name type="scientific">Coprococcus catus</name>
    <dbReference type="NCBI Taxonomy" id="116085"/>
    <lineage>
        <taxon>Bacteria</taxon>
        <taxon>Bacillati</taxon>
        <taxon>Bacillota</taxon>
        <taxon>Clostridia</taxon>
        <taxon>Lachnospirales</taxon>
        <taxon>Lachnospiraceae</taxon>
        <taxon>Coprococcus</taxon>
    </lineage>
</organism>
<sequence length="80" mass="8788">MRGLAQKNALVTGAAKGIGRGIAERMEQGCASGRFGYGINNEMKKSAGVEECWQIFSILLRLLILLVDDKMMIGMWLDIV</sequence>
<dbReference type="AlphaFoldDB" id="A0A3E2TT13"/>
<proteinExistence type="predicted"/>
<reference evidence="1 2" key="1">
    <citation type="submission" date="2018-08" db="EMBL/GenBank/DDBJ databases">
        <title>A genome reference for cultivated species of the human gut microbiota.</title>
        <authorList>
            <person name="Zou Y."/>
            <person name="Xue W."/>
            <person name="Luo G."/>
        </authorList>
    </citation>
    <scope>NUCLEOTIDE SEQUENCE [LARGE SCALE GENOMIC DNA]</scope>
    <source>
        <strain evidence="1 2">AF45-17</strain>
    </source>
</reference>
<evidence type="ECO:0000313" key="1">
    <source>
        <dbReference type="EMBL" id="RGB82226.1"/>
    </source>
</evidence>
<dbReference type="SUPFAM" id="SSF51735">
    <property type="entry name" value="NAD(P)-binding Rossmann-fold domains"/>
    <property type="match status" value="1"/>
</dbReference>
<gene>
    <name evidence="1" type="ORF">DW070_01530</name>
</gene>
<protein>
    <submittedName>
        <fullName evidence="1">Uncharacterized protein</fullName>
    </submittedName>
</protein>
<dbReference type="Proteomes" id="UP000260773">
    <property type="component" value="Unassembled WGS sequence"/>
</dbReference>
<dbReference type="EMBL" id="QVEP01000002">
    <property type="protein sequence ID" value="RGB82226.1"/>
    <property type="molecule type" value="Genomic_DNA"/>
</dbReference>